<protein>
    <submittedName>
        <fullName evidence="2">Uncharacterized protein</fullName>
    </submittedName>
</protein>
<organism evidence="2 3">
    <name type="scientific">Spirodela intermedia</name>
    <name type="common">Intermediate duckweed</name>
    <dbReference type="NCBI Taxonomy" id="51605"/>
    <lineage>
        <taxon>Eukaryota</taxon>
        <taxon>Viridiplantae</taxon>
        <taxon>Streptophyta</taxon>
        <taxon>Embryophyta</taxon>
        <taxon>Tracheophyta</taxon>
        <taxon>Spermatophyta</taxon>
        <taxon>Magnoliopsida</taxon>
        <taxon>Liliopsida</taxon>
        <taxon>Araceae</taxon>
        <taxon>Lemnoideae</taxon>
        <taxon>Spirodela</taxon>
    </lineage>
</organism>
<reference evidence="2" key="1">
    <citation type="submission" date="2020-02" db="EMBL/GenBank/DDBJ databases">
        <authorList>
            <person name="Scholz U."/>
            <person name="Mascher M."/>
            <person name="Fiebig A."/>
        </authorList>
    </citation>
    <scope>NUCLEOTIDE SEQUENCE</scope>
</reference>
<feature type="region of interest" description="Disordered" evidence="1">
    <location>
        <begin position="1"/>
        <end position="58"/>
    </location>
</feature>
<evidence type="ECO:0000313" key="2">
    <source>
        <dbReference type="EMBL" id="CAA7407610.1"/>
    </source>
</evidence>
<evidence type="ECO:0000313" key="3">
    <source>
        <dbReference type="Proteomes" id="UP000663760"/>
    </source>
</evidence>
<evidence type="ECO:0000256" key="1">
    <source>
        <dbReference type="SAM" id="MobiDB-lite"/>
    </source>
</evidence>
<feature type="compositionally biased region" description="Basic and acidic residues" evidence="1">
    <location>
        <begin position="16"/>
        <end position="43"/>
    </location>
</feature>
<dbReference type="EMBL" id="LR746277">
    <property type="protein sequence ID" value="CAA7407610.1"/>
    <property type="molecule type" value="Genomic_DNA"/>
</dbReference>
<keyword evidence="3" id="KW-1185">Reference proteome</keyword>
<sequence length="58" mass="6917">MEHQVPLPPTPSLLHKLTEKQNPHRQYMREGERERERERERGGTHMIWSSSKALRRGA</sequence>
<gene>
    <name evidence="2" type="ORF">SI8410_14018288</name>
</gene>
<feature type="compositionally biased region" description="Pro residues" evidence="1">
    <location>
        <begin position="1"/>
        <end position="11"/>
    </location>
</feature>
<name>A0A7I8LCM1_SPIIN</name>
<proteinExistence type="predicted"/>
<accession>A0A7I8LCM1</accession>
<dbReference type="AlphaFoldDB" id="A0A7I8LCM1"/>
<dbReference type="Proteomes" id="UP000663760">
    <property type="component" value="Chromosome 14"/>
</dbReference>